<evidence type="ECO:0000313" key="5">
    <source>
        <dbReference type="Proteomes" id="UP001151760"/>
    </source>
</evidence>
<dbReference type="EMBL" id="BQNB010011064">
    <property type="protein sequence ID" value="GJS85626.1"/>
    <property type="molecule type" value="Genomic_DNA"/>
</dbReference>
<keyword evidence="1" id="KW-0694">RNA-binding</keyword>
<dbReference type="InterPro" id="IPR012677">
    <property type="entry name" value="Nucleotide-bd_a/b_plait_sf"/>
</dbReference>
<dbReference type="InterPro" id="IPR035979">
    <property type="entry name" value="RBD_domain_sf"/>
</dbReference>
<feature type="region of interest" description="Disordered" evidence="2">
    <location>
        <begin position="339"/>
        <end position="371"/>
    </location>
</feature>
<dbReference type="Proteomes" id="UP001151760">
    <property type="component" value="Unassembled WGS sequence"/>
</dbReference>
<sequence>MPSTTGGMRIIVLKEISSITSIRHSLLRRERERWRARIDHKIRSRKSMANAEHAPAMASPVRTDEQIVPRNRWVPIGKSNCYLNEEKSQPSPIFKIAVDILKQTNFFRAFTASSTIPAIYIQQFWDTICFDSKAGSYKCQLDEQWFNLTQDTLRDALQITPVDNNRAFSSPPTPDTLVEFVNKLGYPKEVIHLSNVTTNDMFQLWRALTTIINLCLTGNTSGFERPRAPVLQILWGVVNQAHIDYAEKMFTKLIIFHLQRLHNFHPRPEYPLHLHTEEPVLGHLRFSAKGSKREVFGMTIPNVLINDVIRGADYYDAYLEKVAQHQRYIAGEELTKKSKPALAKPQEKKRKPVSESSEAPPLAKRAKAGKVVKKRTVKSSKQLVDEFVDEGVPAAKPSLEDTEELVFLCRDKNQVCLLCEEILKQIPAFNFFCASFESITAIENTWEWRGIANMAFIQLGGNSRVVEMIYLGCRVVLQGRNLPSIQSVLGVFFVMGFDDWQNVTSKKHRRSKEDDVLNISKSVYVTNFPDSTSARDLWKVCSAYGTVVDVFIPFKKSKAGKRFAFVPFIKVFNLDRLVENLCTIWIGRFHLFANHVRFDKERGY</sequence>
<name>A0ABQ4Z7A5_9ASTR</name>
<reference evidence="4" key="2">
    <citation type="submission" date="2022-01" db="EMBL/GenBank/DDBJ databases">
        <authorList>
            <person name="Yamashiro T."/>
            <person name="Shiraishi A."/>
            <person name="Satake H."/>
            <person name="Nakayama K."/>
        </authorList>
    </citation>
    <scope>NUCLEOTIDE SEQUENCE</scope>
</reference>
<dbReference type="SUPFAM" id="SSF54928">
    <property type="entry name" value="RNA-binding domain, RBD"/>
    <property type="match status" value="1"/>
</dbReference>
<proteinExistence type="predicted"/>
<protein>
    <submittedName>
        <fullName evidence="4">Monodehydroascorbate reductase</fullName>
    </submittedName>
</protein>
<evidence type="ECO:0000256" key="2">
    <source>
        <dbReference type="SAM" id="MobiDB-lite"/>
    </source>
</evidence>
<dbReference type="PROSITE" id="PS50102">
    <property type="entry name" value="RRM"/>
    <property type="match status" value="1"/>
</dbReference>
<evidence type="ECO:0000256" key="1">
    <source>
        <dbReference type="PROSITE-ProRule" id="PRU00176"/>
    </source>
</evidence>
<evidence type="ECO:0000259" key="3">
    <source>
        <dbReference type="PROSITE" id="PS50102"/>
    </source>
</evidence>
<dbReference type="Pfam" id="PF00076">
    <property type="entry name" value="RRM_1"/>
    <property type="match status" value="1"/>
</dbReference>
<dbReference type="InterPro" id="IPR000504">
    <property type="entry name" value="RRM_dom"/>
</dbReference>
<feature type="domain" description="RRM" evidence="3">
    <location>
        <begin position="521"/>
        <end position="603"/>
    </location>
</feature>
<dbReference type="SMART" id="SM00360">
    <property type="entry name" value="RRM"/>
    <property type="match status" value="1"/>
</dbReference>
<reference evidence="4" key="1">
    <citation type="journal article" date="2022" name="Int. J. Mol. Sci.">
        <title>Draft Genome of Tanacetum Coccineum: Genomic Comparison of Closely Related Tanacetum-Family Plants.</title>
        <authorList>
            <person name="Yamashiro T."/>
            <person name="Shiraishi A."/>
            <person name="Nakayama K."/>
            <person name="Satake H."/>
        </authorList>
    </citation>
    <scope>NUCLEOTIDE SEQUENCE</scope>
</reference>
<evidence type="ECO:0000313" key="4">
    <source>
        <dbReference type="EMBL" id="GJS85626.1"/>
    </source>
</evidence>
<keyword evidence="5" id="KW-1185">Reference proteome</keyword>
<accession>A0ABQ4Z7A5</accession>
<organism evidence="4 5">
    <name type="scientific">Tanacetum coccineum</name>
    <dbReference type="NCBI Taxonomy" id="301880"/>
    <lineage>
        <taxon>Eukaryota</taxon>
        <taxon>Viridiplantae</taxon>
        <taxon>Streptophyta</taxon>
        <taxon>Embryophyta</taxon>
        <taxon>Tracheophyta</taxon>
        <taxon>Spermatophyta</taxon>
        <taxon>Magnoliopsida</taxon>
        <taxon>eudicotyledons</taxon>
        <taxon>Gunneridae</taxon>
        <taxon>Pentapetalae</taxon>
        <taxon>asterids</taxon>
        <taxon>campanulids</taxon>
        <taxon>Asterales</taxon>
        <taxon>Asteraceae</taxon>
        <taxon>Asteroideae</taxon>
        <taxon>Anthemideae</taxon>
        <taxon>Anthemidinae</taxon>
        <taxon>Tanacetum</taxon>
    </lineage>
</organism>
<dbReference type="Gene3D" id="3.30.70.330">
    <property type="match status" value="1"/>
</dbReference>
<gene>
    <name evidence="4" type="ORF">Tco_0752167</name>
</gene>
<comment type="caution">
    <text evidence="4">The sequence shown here is derived from an EMBL/GenBank/DDBJ whole genome shotgun (WGS) entry which is preliminary data.</text>
</comment>